<evidence type="ECO:0000256" key="6">
    <source>
        <dbReference type="PIRSR" id="PIRSR000137-1"/>
    </source>
</evidence>
<feature type="binding site" evidence="7">
    <location>
        <position position="87"/>
    </location>
    <ligand>
        <name>FAD</name>
        <dbReference type="ChEBI" id="CHEBI:57692"/>
    </ligand>
</feature>
<evidence type="ECO:0000259" key="10">
    <source>
        <dbReference type="PROSITE" id="PS00624"/>
    </source>
</evidence>
<keyword evidence="5" id="KW-0964">Secreted</keyword>
<comment type="caution">
    <text evidence="11">The sequence shown here is derived from an EMBL/GenBank/DDBJ whole genome shotgun (WGS) entry which is preliminary data.</text>
</comment>
<dbReference type="InterPro" id="IPR007867">
    <property type="entry name" value="GMC_OxRtase_C"/>
</dbReference>
<evidence type="ECO:0000256" key="5">
    <source>
        <dbReference type="ARBA" id="ARBA00022512"/>
    </source>
</evidence>
<comment type="subcellular location">
    <subcellularLocation>
        <location evidence="2">Cytoplasm</location>
    </subcellularLocation>
    <subcellularLocation>
        <location evidence="1">Secreted</location>
        <location evidence="1">Cell wall</location>
    </subcellularLocation>
</comment>
<sequence>MAAIYDYIIAGGGTAGCVLASRLSSYKPESSILLVEAGPKDDSRIRPSLGLVGQAANEIKWKIQSAPQDAMNGKTLDLVQGKALGGTSAINHQVWIRGAAEDYDQWAEEVGDQRWSWDGMLPHFKECETFIPGPELEGKDLSSYRGFSGPITVSQTSSSGRPRRYSLREAIGNMYESQGVSRVADINSGHHLGYAEHSTSSYDGVRYWAGSNYTMGPNVSIMAETQVTKVVFEGSHAKGIECLSSAGERTHISAKVEVIVSSGSLGSPKLLLLSGVGPTEELSKHGITQVADLPVGQNYSDHAMLATFWHLEKSGLAMGDVEMRNETCDWTCGLPIDWLAFHRHDQDHTIRALAASDLSPVEWERFKLPGRAHTESGILYGHIDFTGKAGPPPAGSNITVMTKIVTPSSRGSITLTSAKPSDPPVCNPNMLSTELDRKLLFAAVRLTAEGLEKSIAPEYGLQENNVEDSLKGDYSDRAMKQRALNCARTVNHGCGTCAMGSVVDSECRVKGVTGLRVVDTSIIPLPLSAHYQAPVYAVAEQAARMIANI</sequence>
<dbReference type="InterPro" id="IPR036188">
    <property type="entry name" value="FAD/NAD-bd_sf"/>
</dbReference>
<keyword evidence="8" id="KW-0285">Flavoprotein</keyword>
<dbReference type="Gene3D" id="3.30.560.10">
    <property type="entry name" value="Glucose Oxidase, domain 3"/>
    <property type="match status" value="1"/>
</dbReference>
<gene>
    <name evidence="11" type="ORF">N7456_011203</name>
</gene>
<feature type="domain" description="Glucose-methanol-choline oxidoreductase N-terminal" evidence="10">
    <location>
        <begin position="263"/>
        <end position="277"/>
    </location>
</feature>
<evidence type="ECO:0000256" key="8">
    <source>
        <dbReference type="RuleBase" id="RU003968"/>
    </source>
</evidence>
<dbReference type="PANTHER" id="PTHR11552:SF123">
    <property type="entry name" value="GMC OXIDOREDUCTASE (AFU_ORTHOLOGUE AFUA_2G01770)-RELATED"/>
    <property type="match status" value="1"/>
</dbReference>
<feature type="domain" description="Glucose-methanol-choline oxidoreductase N-terminal" evidence="9">
    <location>
        <begin position="81"/>
        <end position="104"/>
    </location>
</feature>
<dbReference type="GO" id="GO:0005737">
    <property type="term" value="C:cytoplasm"/>
    <property type="evidence" value="ECO:0007669"/>
    <property type="project" value="UniProtKB-SubCell"/>
</dbReference>
<dbReference type="PROSITE" id="PS00623">
    <property type="entry name" value="GMC_OXRED_1"/>
    <property type="match status" value="1"/>
</dbReference>
<comment type="cofactor">
    <cofactor evidence="7">
        <name>FAD</name>
        <dbReference type="ChEBI" id="CHEBI:57692"/>
    </cofactor>
</comment>
<keyword evidence="4" id="KW-0963">Cytoplasm</keyword>
<evidence type="ECO:0000256" key="4">
    <source>
        <dbReference type="ARBA" id="ARBA00022490"/>
    </source>
</evidence>
<dbReference type="SUPFAM" id="SSF51905">
    <property type="entry name" value="FAD/NAD(P)-binding domain"/>
    <property type="match status" value="1"/>
</dbReference>
<feature type="active site" description="Proton donor" evidence="6">
    <location>
        <position position="492"/>
    </location>
</feature>
<dbReference type="Gene3D" id="3.50.50.60">
    <property type="entry name" value="FAD/NAD(P)-binding domain"/>
    <property type="match status" value="1"/>
</dbReference>
<dbReference type="GO" id="GO:0050660">
    <property type="term" value="F:flavin adenine dinucleotide binding"/>
    <property type="evidence" value="ECO:0007669"/>
    <property type="project" value="InterPro"/>
</dbReference>
<dbReference type="GO" id="GO:0016614">
    <property type="term" value="F:oxidoreductase activity, acting on CH-OH group of donors"/>
    <property type="evidence" value="ECO:0007669"/>
    <property type="project" value="InterPro"/>
</dbReference>
<dbReference type="Pfam" id="PF00732">
    <property type="entry name" value="GMC_oxred_N"/>
    <property type="match status" value="1"/>
</dbReference>
<dbReference type="EMBL" id="JAPQKH010000007">
    <property type="protein sequence ID" value="KAJ5087587.1"/>
    <property type="molecule type" value="Genomic_DNA"/>
</dbReference>
<evidence type="ECO:0000256" key="1">
    <source>
        <dbReference type="ARBA" id="ARBA00004191"/>
    </source>
</evidence>
<evidence type="ECO:0000256" key="7">
    <source>
        <dbReference type="PIRSR" id="PIRSR000137-2"/>
    </source>
</evidence>
<comment type="similarity">
    <text evidence="3 8">Belongs to the GMC oxidoreductase family.</text>
</comment>
<protein>
    <recommendedName>
        <fullName evidence="9 10">Glucose-methanol-choline oxidoreductase N-terminal domain-containing protein</fullName>
    </recommendedName>
</protein>
<proteinExistence type="inferred from homology"/>
<name>A0A9W9K0H2_9EURO</name>
<accession>A0A9W9K0H2</accession>
<dbReference type="Pfam" id="PF05199">
    <property type="entry name" value="GMC_oxred_C"/>
    <property type="match status" value="1"/>
</dbReference>
<dbReference type="PANTHER" id="PTHR11552">
    <property type="entry name" value="GLUCOSE-METHANOL-CHOLINE GMC OXIDOREDUCTASE"/>
    <property type="match status" value="1"/>
</dbReference>
<dbReference type="PROSITE" id="PS00624">
    <property type="entry name" value="GMC_OXRED_2"/>
    <property type="match status" value="1"/>
</dbReference>
<evidence type="ECO:0000313" key="12">
    <source>
        <dbReference type="Proteomes" id="UP001149165"/>
    </source>
</evidence>
<reference evidence="11" key="1">
    <citation type="submission" date="2022-11" db="EMBL/GenBank/DDBJ databases">
        <authorList>
            <person name="Petersen C."/>
        </authorList>
    </citation>
    <scope>NUCLEOTIDE SEQUENCE</scope>
    <source>
        <strain evidence="11">IBT 30069</strain>
    </source>
</reference>
<feature type="binding site" evidence="7">
    <location>
        <begin position="91"/>
        <end position="94"/>
    </location>
    <ligand>
        <name>FAD</name>
        <dbReference type="ChEBI" id="CHEBI:57692"/>
    </ligand>
</feature>
<dbReference type="SUPFAM" id="SSF54373">
    <property type="entry name" value="FAD-linked reductases, C-terminal domain"/>
    <property type="match status" value="1"/>
</dbReference>
<keyword evidence="7 8" id="KW-0274">FAD</keyword>
<dbReference type="InterPro" id="IPR000172">
    <property type="entry name" value="GMC_OxRdtase_N"/>
</dbReference>
<evidence type="ECO:0000259" key="9">
    <source>
        <dbReference type="PROSITE" id="PS00623"/>
    </source>
</evidence>
<evidence type="ECO:0000256" key="2">
    <source>
        <dbReference type="ARBA" id="ARBA00004496"/>
    </source>
</evidence>
<dbReference type="OrthoDB" id="269227at2759"/>
<keyword evidence="12" id="KW-1185">Reference proteome</keyword>
<evidence type="ECO:0000313" key="11">
    <source>
        <dbReference type="EMBL" id="KAJ5087587.1"/>
    </source>
</evidence>
<dbReference type="AlphaFoldDB" id="A0A9W9K0H2"/>
<dbReference type="InterPro" id="IPR012132">
    <property type="entry name" value="GMC_OxRdtase"/>
</dbReference>
<dbReference type="Proteomes" id="UP001149165">
    <property type="component" value="Unassembled WGS sequence"/>
</dbReference>
<feature type="active site" description="Proton acceptor" evidence="6">
    <location>
        <position position="530"/>
    </location>
</feature>
<dbReference type="PIRSF" id="PIRSF000137">
    <property type="entry name" value="Alcohol_oxidase"/>
    <property type="match status" value="1"/>
</dbReference>
<reference evidence="11" key="2">
    <citation type="journal article" date="2023" name="IMA Fungus">
        <title>Comparative genomic study of the Penicillium genus elucidates a diverse pangenome and 15 lateral gene transfer events.</title>
        <authorList>
            <person name="Petersen C."/>
            <person name="Sorensen T."/>
            <person name="Nielsen M.R."/>
            <person name="Sondergaard T.E."/>
            <person name="Sorensen J.L."/>
            <person name="Fitzpatrick D.A."/>
            <person name="Frisvad J.C."/>
            <person name="Nielsen K.L."/>
        </authorList>
    </citation>
    <scope>NUCLEOTIDE SEQUENCE</scope>
    <source>
        <strain evidence="11">IBT 30069</strain>
    </source>
</reference>
<keyword evidence="5" id="KW-0134">Cell wall</keyword>
<feature type="binding site" evidence="7">
    <location>
        <position position="227"/>
    </location>
    <ligand>
        <name>FAD</name>
        <dbReference type="ChEBI" id="CHEBI:57692"/>
    </ligand>
</feature>
<evidence type="ECO:0000256" key="3">
    <source>
        <dbReference type="ARBA" id="ARBA00010790"/>
    </source>
</evidence>
<organism evidence="11 12">
    <name type="scientific">Penicillium angulare</name>
    <dbReference type="NCBI Taxonomy" id="116970"/>
    <lineage>
        <taxon>Eukaryota</taxon>
        <taxon>Fungi</taxon>
        <taxon>Dikarya</taxon>
        <taxon>Ascomycota</taxon>
        <taxon>Pezizomycotina</taxon>
        <taxon>Eurotiomycetes</taxon>
        <taxon>Eurotiomycetidae</taxon>
        <taxon>Eurotiales</taxon>
        <taxon>Aspergillaceae</taxon>
        <taxon>Penicillium</taxon>
    </lineage>
</organism>